<dbReference type="EMBL" id="CAJMWZ010003549">
    <property type="protein sequence ID" value="CAE6476011.1"/>
    <property type="molecule type" value="Genomic_DNA"/>
</dbReference>
<reference evidence="2" key="1">
    <citation type="submission" date="2021-01" db="EMBL/GenBank/DDBJ databases">
        <authorList>
            <person name="Kaushik A."/>
        </authorList>
    </citation>
    <scope>NUCLEOTIDE SEQUENCE</scope>
    <source>
        <strain evidence="2">Type strain: AG8-Rh-89/</strain>
    </source>
</reference>
<name>A0A8H3CBF9_9AGAM</name>
<organism evidence="2 3">
    <name type="scientific">Rhizoctonia solani</name>
    <dbReference type="NCBI Taxonomy" id="456999"/>
    <lineage>
        <taxon>Eukaryota</taxon>
        <taxon>Fungi</taxon>
        <taxon>Dikarya</taxon>
        <taxon>Basidiomycota</taxon>
        <taxon>Agaricomycotina</taxon>
        <taxon>Agaricomycetes</taxon>
        <taxon>Cantharellales</taxon>
        <taxon>Ceratobasidiaceae</taxon>
        <taxon>Rhizoctonia</taxon>
    </lineage>
</organism>
<evidence type="ECO:0000313" key="3">
    <source>
        <dbReference type="Proteomes" id="UP000663850"/>
    </source>
</evidence>
<evidence type="ECO:0000313" key="2">
    <source>
        <dbReference type="EMBL" id="CAE6476011.1"/>
    </source>
</evidence>
<sequence>MEEVSSSRKSETDDEVYALVRELFDTLDEGLDNPSGELGGTTSLPGTEGGGVEEAIFSNESSIPDDTVFFDANSTLKSDRSSSDISARIPSMHRLIDMVYESGSTGQRGLVEKVIIDQESLGRLLNQLLPGSFRSISSINFKSLDAISIKPKGVYGSRREIAKFLLDQGILDADICVFVNMLSQSDHDATSTSLLSRLYMVLSQHDAESNLPHNAFLVYWPEETTWHDDAEPAVQRNRVTFMRYLTQLSDQIIALVSKDQADAFAWEASPSSLDMSAEDEDGDNERMFVFEVQKSEDHEEDVTTSPGFKVEISQSKFANKKVELVGGEASVGLLVSALELEKVTSKPSEHNHTEMSLKSLLQSNIVLGHLDDAQLKLLLDIGLREKYQDRFTIYQKDCSAATDEGAQKLSASIRNIELQVGSEFPQIEQGVCVAWKAHIRKFQGYVDAKESSHDTRKRSTSAGRYPCIEALSKKYAAEPLERIPTPHFQNLKMRVTFIRVALGSQESAQEDFIQKALEEPLETLKDLIPDKKGWTDRIKHFGRSTFDFLTAGSGDKDPNTTSKGPQSFTEIDDLTFLCELDQLVKDRPALRDVQQKVLGALRKYLSNEEGSFVRRETRKAIESIKKLRIDQSKETIDSELTRKKRELWARFWQEIRRVTEPRGPSITRIDRIVRVHRRGQPKDTTYCVQTTHRTHHPKQTRYAFYPLKLKNADIQRLHEDAFVPQPRVQWDEAAFTFSLEEGSLLAIEYVEYLHGAHMEPNIFHYGPGGRGLHAV</sequence>
<dbReference type="Proteomes" id="UP000663850">
    <property type="component" value="Unassembled WGS sequence"/>
</dbReference>
<gene>
    <name evidence="2" type="ORF">RDB_LOCUS69171</name>
</gene>
<protein>
    <submittedName>
        <fullName evidence="2">Uncharacterized protein</fullName>
    </submittedName>
</protein>
<evidence type="ECO:0000256" key="1">
    <source>
        <dbReference type="SAM" id="MobiDB-lite"/>
    </source>
</evidence>
<feature type="region of interest" description="Disordered" evidence="1">
    <location>
        <begin position="28"/>
        <end position="52"/>
    </location>
</feature>
<comment type="caution">
    <text evidence="2">The sequence shown here is derived from an EMBL/GenBank/DDBJ whole genome shotgun (WGS) entry which is preliminary data.</text>
</comment>
<accession>A0A8H3CBF9</accession>
<dbReference type="AlphaFoldDB" id="A0A8H3CBF9"/>
<proteinExistence type="predicted"/>